<dbReference type="EMBL" id="JAATIS010005477">
    <property type="protein sequence ID" value="KAG2459439.1"/>
    <property type="molecule type" value="Genomic_DNA"/>
</dbReference>
<dbReference type="Pfam" id="PF02787">
    <property type="entry name" value="CPSase_L_D3"/>
    <property type="match status" value="1"/>
</dbReference>
<evidence type="ECO:0000256" key="7">
    <source>
        <dbReference type="ARBA" id="ARBA00022605"/>
    </source>
</evidence>
<comment type="catalytic activity">
    <reaction evidence="15">
        <text>hydrogencarbonate + L-glutamine + 2 ATP + H2O = carbamoyl phosphate + L-glutamate + 2 ADP + phosphate + 2 H(+)</text>
        <dbReference type="Rhea" id="RHEA:18633"/>
        <dbReference type="ChEBI" id="CHEBI:15377"/>
        <dbReference type="ChEBI" id="CHEBI:15378"/>
        <dbReference type="ChEBI" id="CHEBI:17544"/>
        <dbReference type="ChEBI" id="CHEBI:29985"/>
        <dbReference type="ChEBI" id="CHEBI:30616"/>
        <dbReference type="ChEBI" id="CHEBI:43474"/>
        <dbReference type="ChEBI" id="CHEBI:58228"/>
        <dbReference type="ChEBI" id="CHEBI:58359"/>
        <dbReference type="ChEBI" id="CHEBI:456216"/>
        <dbReference type="EC" id="6.3.5.5"/>
    </reaction>
</comment>
<evidence type="ECO:0000313" key="20">
    <source>
        <dbReference type="EMBL" id="KAG2459439.1"/>
    </source>
</evidence>
<dbReference type="PROSITE" id="PS51855">
    <property type="entry name" value="MGS"/>
    <property type="match status" value="1"/>
</dbReference>
<dbReference type="PRINTS" id="PR00099">
    <property type="entry name" value="CPSGATASE"/>
</dbReference>
<keyword evidence="21" id="KW-1185">Reference proteome</keyword>
<dbReference type="NCBIfam" id="NF009455">
    <property type="entry name" value="PRK12815.1"/>
    <property type="match status" value="1"/>
</dbReference>
<evidence type="ECO:0000259" key="18">
    <source>
        <dbReference type="PROSITE" id="PS50975"/>
    </source>
</evidence>
<keyword evidence="5" id="KW-0055">Arginine biosynthesis</keyword>
<comment type="similarity">
    <text evidence="2">Belongs to the CarB family.</text>
</comment>
<dbReference type="FunFam" id="3.30.470.20:FF:000001">
    <property type="entry name" value="Carbamoyl-phosphate synthase large chain"/>
    <property type="match status" value="1"/>
</dbReference>
<dbReference type="GO" id="GO:0004087">
    <property type="term" value="F:carbamoyl-phosphate synthase (ammonia) activity"/>
    <property type="evidence" value="ECO:0007669"/>
    <property type="project" value="UniProtKB-EC"/>
</dbReference>
<dbReference type="FunFam" id="3.50.30.20:FF:000002">
    <property type="entry name" value="Carbamoyl-phosphate synthase 1, mitochondrial"/>
    <property type="match status" value="1"/>
</dbReference>
<evidence type="ECO:0000256" key="10">
    <source>
        <dbReference type="ARBA" id="ARBA00022741"/>
    </source>
</evidence>
<dbReference type="FunFam" id="3.40.50.20:FF:000012">
    <property type="entry name" value="Carbamoyl-phosphate synthase 1, mitochondrial"/>
    <property type="match status" value="1"/>
</dbReference>
<dbReference type="InterPro" id="IPR017926">
    <property type="entry name" value="GATASE"/>
</dbReference>
<dbReference type="Gene3D" id="3.50.30.20">
    <property type="entry name" value="Carbamoyl-phosphate synthase small subunit, N-terminal domain"/>
    <property type="match status" value="1"/>
</dbReference>
<dbReference type="GO" id="GO:0005951">
    <property type="term" value="C:carbamoyl-phosphate synthase complex"/>
    <property type="evidence" value="ECO:0007669"/>
    <property type="project" value="TreeGrafter"/>
</dbReference>
<keyword evidence="10 17" id="KW-0547">Nucleotide-binding</keyword>
<dbReference type="GO" id="GO:0046872">
    <property type="term" value="F:metal ion binding"/>
    <property type="evidence" value="ECO:0007669"/>
    <property type="project" value="UniProtKB-KW"/>
</dbReference>
<dbReference type="GO" id="GO:0006541">
    <property type="term" value="P:glutamine metabolic process"/>
    <property type="evidence" value="ECO:0007669"/>
    <property type="project" value="InterPro"/>
</dbReference>
<dbReference type="Pfam" id="PF00117">
    <property type="entry name" value="GATase"/>
    <property type="match status" value="1"/>
</dbReference>
<dbReference type="InterPro" id="IPR011607">
    <property type="entry name" value="MGS-like_dom"/>
</dbReference>
<reference evidence="20 21" key="1">
    <citation type="journal article" date="2021" name="Cell">
        <title>Tracing the genetic footprints of vertebrate landing in non-teleost ray-finned fishes.</title>
        <authorList>
            <person name="Bi X."/>
            <person name="Wang K."/>
            <person name="Yang L."/>
            <person name="Pan H."/>
            <person name="Jiang H."/>
            <person name="Wei Q."/>
            <person name="Fang M."/>
            <person name="Yu H."/>
            <person name="Zhu C."/>
            <person name="Cai Y."/>
            <person name="He Y."/>
            <person name="Gan X."/>
            <person name="Zeng H."/>
            <person name="Yu D."/>
            <person name="Zhu Y."/>
            <person name="Jiang H."/>
            <person name="Qiu Q."/>
            <person name="Yang H."/>
            <person name="Zhang Y.E."/>
            <person name="Wang W."/>
            <person name="Zhu M."/>
            <person name="He S."/>
            <person name="Zhang G."/>
        </authorList>
    </citation>
    <scope>NUCLEOTIDE SEQUENCE [LARGE SCALE GENOMIC DNA]</scope>
    <source>
        <strain evidence="20">Bchr_013</strain>
    </source>
</reference>
<dbReference type="Gene3D" id="3.40.50.1380">
    <property type="entry name" value="Methylglyoxal synthase-like domain"/>
    <property type="match status" value="1"/>
</dbReference>
<comment type="pathway">
    <text evidence="1">Amino-acid biosynthesis; L-arginine biosynthesis; carbamoyl phosphate from bicarbonate: step 1/1.</text>
</comment>
<feature type="domain" description="ATP-grasp" evidence="18">
    <location>
        <begin position="670"/>
        <end position="862"/>
    </location>
</feature>
<dbReference type="PRINTS" id="PR00096">
    <property type="entry name" value="GATASE"/>
</dbReference>
<evidence type="ECO:0000259" key="19">
    <source>
        <dbReference type="PROSITE" id="PS51855"/>
    </source>
</evidence>
<keyword evidence="7" id="KW-0028">Amino-acid biosynthesis</keyword>
<evidence type="ECO:0000256" key="15">
    <source>
        <dbReference type="ARBA" id="ARBA00048816"/>
    </source>
</evidence>
<dbReference type="EC" id="6.3.4.16" evidence="13"/>
<dbReference type="NCBIfam" id="NF003671">
    <property type="entry name" value="PRK05294.1"/>
    <property type="match status" value="1"/>
</dbReference>
<keyword evidence="9" id="KW-0677">Repeat</keyword>
<dbReference type="FunFam" id="3.30.1490.20:FF:000001">
    <property type="entry name" value="Carbamoyl-phosphate synthase large chain"/>
    <property type="match status" value="1"/>
</dbReference>
<dbReference type="NCBIfam" id="TIGR01369">
    <property type="entry name" value="CPSaseII_lrg"/>
    <property type="match status" value="1"/>
</dbReference>
<evidence type="ECO:0000313" key="21">
    <source>
        <dbReference type="Proteomes" id="UP000886611"/>
    </source>
</evidence>
<dbReference type="PRINTS" id="PR00098">
    <property type="entry name" value="CPSASE"/>
</dbReference>
<feature type="domain" description="ATP-grasp" evidence="18">
    <location>
        <begin position="1231"/>
        <end position="1422"/>
    </location>
</feature>
<keyword evidence="4" id="KW-0021">Allosteric enzyme</keyword>
<dbReference type="SUPFAM" id="SSF52440">
    <property type="entry name" value="PreATP-grasp domain"/>
    <property type="match status" value="2"/>
</dbReference>
<evidence type="ECO:0000256" key="8">
    <source>
        <dbReference type="ARBA" id="ARBA00022723"/>
    </source>
</evidence>
<dbReference type="InterPro" id="IPR035686">
    <property type="entry name" value="CPSase_GATase1"/>
</dbReference>
<dbReference type="Pfam" id="PF00988">
    <property type="entry name" value="CPSase_sm_chain"/>
    <property type="match status" value="1"/>
</dbReference>
<dbReference type="Pfam" id="PF02786">
    <property type="entry name" value="CPSase_L_D2"/>
    <property type="match status" value="2"/>
</dbReference>
<dbReference type="Pfam" id="PF25596">
    <property type="entry name" value="CPSase_L_D1"/>
    <property type="match status" value="2"/>
</dbReference>
<dbReference type="PANTHER" id="PTHR11405">
    <property type="entry name" value="CARBAMOYLTRANSFERASE FAMILY MEMBER"/>
    <property type="match status" value="1"/>
</dbReference>
<dbReference type="InterPro" id="IPR006275">
    <property type="entry name" value="CPSase_lsu"/>
</dbReference>
<dbReference type="InterPro" id="IPR006274">
    <property type="entry name" value="CarbamoylP_synth_ssu"/>
</dbReference>
<dbReference type="FunFam" id="3.40.50.1380:FF:000010">
    <property type="entry name" value="carbamoyl-phosphate synthase [ammonia], mitochondrial"/>
    <property type="match status" value="1"/>
</dbReference>
<dbReference type="Proteomes" id="UP000886611">
    <property type="component" value="Unassembled WGS sequence"/>
</dbReference>
<name>A0A8X7X1X8_POLSE</name>
<dbReference type="InterPro" id="IPR005480">
    <property type="entry name" value="CPSase_lsu_oligo"/>
</dbReference>
<dbReference type="GO" id="GO:0006526">
    <property type="term" value="P:L-arginine biosynthetic process"/>
    <property type="evidence" value="ECO:0007669"/>
    <property type="project" value="UniProtKB-KW"/>
</dbReference>
<evidence type="ECO:0000256" key="13">
    <source>
        <dbReference type="ARBA" id="ARBA00044063"/>
    </source>
</evidence>
<dbReference type="InterPro" id="IPR005483">
    <property type="entry name" value="CPSase_dom"/>
</dbReference>
<evidence type="ECO:0000256" key="11">
    <source>
        <dbReference type="ARBA" id="ARBA00022840"/>
    </source>
</evidence>
<dbReference type="InterPro" id="IPR013815">
    <property type="entry name" value="ATP_grasp_subdomain_1"/>
</dbReference>
<feature type="non-terminal residue" evidence="20">
    <location>
        <position position="1662"/>
    </location>
</feature>
<dbReference type="Gene3D" id="3.40.50.20">
    <property type="match status" value="2"/>
</dbReference>
<dbReference type="GO" id="GO:0005524">
    <property type="term" value="F:ATP binding"/>
    <property type="evidence" value="ECO:0007669"/>
    <property type="project" value="UniProtKB-UniRule"/>
</dbReference>
<dbReference type="NCBIfam" id="NF009475">
    <property type="entry name" value="PRK12838.1"/>
    <property type="match status" value="1"/>
</dbReference>
<dbReference type="CDD" id="cd01744">
    <property type="entry name" value="GATase1_CPSase"/>
    <property type="match status" value="1"/>
</dbReference>
<dbReference type="PROSITE" id="PS00867">
    <property type="entry name" value="CPSASE_2"/>
    <property type="match status" value="2"/>
</dbReference>
<comment type="catalytic activity">
    <reaction evidence="14">
        <text>hydrogencarbonate + NH4(+) + 2 ATP = carbamoyl phosphate + 2 ADP + phosphate + 2 H(+)</text>
        <dbReference type="Rhea" id="RHEA:18029"/>
        <dbReference type="ChEBI" id="CHEBI:15378"/>
        <dbReference type="ChEBI" id="CHEBI:17544"/>
        <dbReference type="ChEBI" id="CHEBI:28938"/>
        <dbReference type="ChEBI" id="CHEBI:30616"/>
        <dbReference type="ChEBI" id="CHEBI:43474"/>
        <dbReference type="ChEBI" id="CHEBI:58228"/>
        <dbReference type="ChEBI" id="CHEBI:456216"/>
        <dbReference type="EC" id="6.3.4.16"/>
    </reaction>
</comment>
<comment type="caution">
    <text evidence="20">The sequence shown here is derived from an EMBL/GenBank/DDBJ whole genome shotgun (WGS) entry which is preliminary data.</text>
</comment>
<evidence type="ECO:0000256" key="9">
    <source>
        <dbReference type="ARBA" id="ARBA00022737"/>
    </source>
</evidence>
<dbReference type="InterPro" id="IPR058047">
    <property type="entry name" value="CPSase_preATP-grasp"/>
</dbReference>
<dbReference type="FunFam" id="1.10.1030.10:FF:000001">
    <property type="entry name" value="Carbamoyl-phosphate synthase large chain"/>
    <property type="match status" value="1"/>
</dbReference>
<dbReference type="Pfam" id="PF02142">
    <property type="entry name" value="MGS"/>
    <property type="match status" value="1"/>
</dbReference>
<organism evidence="20 21">
    <name type="scientific">Polypterus senegalus</name>
    <name type="common">Senegal bichir</name>
    <dbReference type="NCBI Taxonomy" id="55291"/>
    <lineage>
        <taxon>Eukaryota</taxon>
        <taxon>Metazoa</taxon>
        <taxon>Chordata</taxon>
        <taxon>Craniata</taxon>
        <taxon>Vertebrata</taxon>
        <taxon>Euteleostomi</taxon>
        <taxon>Actinopterygii</taxon>
        <taxon>Polypteriformes</taxon>
        <taxon>Polypteridae</taxon>
        <taxon>Polypterus</taxon>
    </lineage>
</organism>
<dbReference type="InterPro" id="IPR036480">
    <property type="entry name" value="CarbP_synth_ssu_N_sf"/>
</dbReference>
<dbReference type="InterPro" id="IPR016185">
    <property type="entry name" value="PreATP-grasp_dom_sf"/>
</dbReference>
<evidence type="ECO:0000256" key="5">
    <source>
        <dbReference type="ARBA" id="ARBA00022571"/>
    </source>
</evidence>
<dbReference type="InterPro" id="IPR011761">
    <property type="entry name" value="ATP-grasp"/>
</dbReference>
<keyword evidence="11 17" id="KW-0067">ATP-binding</keyword>
<evidence type="ECO:0000256" key="12">
    <source>
        <dbReference type="ARBA" id="ARBA00023211"/>
    </source>
</evidence>
<dbReference type="PANTHER" id="PTHR11405:SF53">
    <property type="entry name" value="CARBAMOYL-PHOSPHATE SYNTHASE [AMMONIA], MITOCHONDRIAL"/>
    <property type="match status" value="1"/>
</dbReference>
<dbReference type="SUPFAM" id="SSF52335">
    <property type="entry name" value="Methylglyoxal synthase-like"/>
    <property type="match status" value="1"/>
</dbReference>
<dbReference type="EC" id="6.3.5.5" evidence="3"/>
<dbReference type="Gene3D" id="1.10.1030.10">
    <property type="entry name" value="Carbamoyl-phosphate synthetase, large subunit oligomerisation domain"/>
    <property type="match status" value="1"/>
</dbReference>
<dbReference type="SUPFAM" id="SSF56059">
    <property type="entry name" value="Glutathione synthetase ATP-binding domain-like"/>
    <property type="match status" value="2"/>
</dbReference>
<sequence length="1662" mass="182878">MFSSPTTQLLFTSETHNASLSSGRLLSSQALSVSSPDSSHRIPTRTCFRCLPNSFCQHSPVWQKYLLCTRKHSGCPWSSSPQHSVAEVRGARDPQALGHPLAVTTGPYRVKLPSSIPVVPKATRAVTPSWSGGGASPPSGLPGRPGWVAPLATRHSLAQAAHLILDDGTRMKGFSFGHQRSTSGELVFNTGLVGYPEALTDPSYRGQILTLTYPIVGNYGVPDTNAVDELGLKKHLESERIQVSGLLVQDYSHEYSHWNSVKSLAEWLQEEKVPALYGLDTRMLTKIIRDKGTVLGKIEFDGEPIEICDPNVNNLLPEVSTKEVKVFGKGNPIKVVAVDCGVKHNIIRLLVKRGAEVHLVPWDHNLLQLEYDGLFISNGPGDPAMASPLIQNLRKVRKVLESDRQEPIFGICMGNQITALAAGAKSYKLPMGNRGQNQPVLNLLNGQAFITAQNHGYGIDNQSLPPGWSPLFRNANDGTNEGIMHNDKPIFTAQFHPEAKGGPTDTEFLFDVFISLIKQGKRTSIAHVMPKKCSMPQQVKVSKVLVLGSGGLSIGQAGEFDYSGSQAVKAMKEENLKTVLMNPNIASVQTNEVGSKQADSVYFLPVTPEFVTEIIKAERPDGILLSMGGQTALNCGVELFKSGILHRYGVQVLGTPIESIIATEDRQVFANKLKEIEEKIAPSIAVESVEEALSAAKKIGYPVMVRSAYALGGLGSGLCADAKRLEETAKKALAMTSQILVEQSLLGWKEVEYEVVRDVADNCVTVCNMENFDPLGIHTGDSIVVAPSQTLSNEEYHMLRETAIKVVRHLGIVGECNIQYALHPSSLEYRIIEVNARLSRSSALASKATGYPLAFVAAKLALGITLPEIKNVLSGTTTACFEPSLDYIVTKVPRWDLDRFQGTSREIGSAMKSVGEVMAIGRTFEESFQKALRMCHPSVDGFMPRLPLKKRWRESLDLHQELAVPSSTRVFALAKALHDGMSVDEIHALTAIDRWFLHKLSRIVALEKHLGQYNCQVIPDALLLKAKQHGFSDRQVGQILGADEAKCRDLRLERNIKPCIKQIDTLAAEYPAVTNYLYCTYHGQVAYEQDVRNIQLFTLFVFQEHDVEFADKGVMVLGCGPYHIGSSVEFDWCAVSCIRTLRDLGKKIVVVNHNPETVSTDFDECDRLYFEELSLERILDIYQQEGCSGSIISVGGQIPNNLAMPLFQNKVNILGTSPLQIDRAEERSIFSTALDELDIAQAPWQALTSLEDALNFAEKVGYPCLLRPSYVLSGSAMNVVYTKNEMKRFLEEATHVSQEHPVVITKFIEGAREVELDAVAKKGKVLVHAITEHVEDAGVHSGDATLMLPTQTISQGALEKVKTATRKIAQAFEISGPFNVQFLVKGNKVMVIECNLRASRSFPFVSKTIGVDFIEVATRVMVGEEVEPCRLATLENPIIPVDYVGIKAPMFSWPRLRDADPVLRCEMASTGEAAAIQTATKEGIFAINSSAYFQVACFGTNIYSAFLKAMLSTGFKLPQKGILIGIQHSFRPQFLATAHQLQEEGFKLYATEATSAWLNANDVSSIPVAWPSQEEQQSSGSLATISRLINGREIDLVVNLPNSNTKFLKDNFLIRRMAIDHGIPLITNFQIVKMFAEAIKHCRELDSTSLFHYRQHSYGKQF</sequence>
<gene>
    <name evidence="20" type="primary">Cps1</name>
    <name evidence="20" type="ORF">GTO96_0018835</name>
</gene>
<proteinExistence type="inferred from homology"/>
<dbReference type="InterPro" id="IPR036914">
    <property type="entry name" value="MGS-like_dom_sf"/>
</dbReference>
<dbReference type="SUPFAM" id="SSF52317">
    <property type="entry name" value="Class I glutamine amidotransferase-like"/>
    <property type="match status" value="1"/>
</dbReference>
<dbReference type="HAMAP" id="MF_01209">
    <property type="entry name" value="CPSase_S_chain"/>
    <property type="match status" value="1"/>
</dbReference>
<dbReference type="GO" id="GO:0006207">
    <property type="term" value="P:'de novo' pyrimidine nucleobase biosynthetic process"/>
    <property type="evidence" value="ECO:0007669"/>
    <property type="project" value="InterPro"/>
</dbReference>
<dbReference type="PROSITE" id="PS00866">
    <property type="entry name" value="CPSASE_1"/>
    <property type="match status" value="2"/>
</dbReference>
<dbReference type="InterPro" id="IPR029062">
    <property type="entry name" value="Class_I_gatase-like"/>
</dbReference>
<evidence type="ECO:0000256" key="17">
    <source>
        <dbReference type="PROSITE-ProRule" id="PRU00409"/>
    </source>
</evidence>
<keyword evidence="6" id="KW-0436">Ligase</keyword>
<dbReference type="PROSITE" id="PS51273">
    <property type="entry name" value="GATASE_TYPE_1"/>
    <property type="match status" value="1"/>
</dbReference>
<dbReference type="SMART" id="SM01096">
    <property type="entry name" value="CPSase_L_D3"/>
    <property type="match status" value="1"/>
</dbReference>
<evidence type="ECO:0000256" key="16">
    <source>
        <dbReference type="ARBA" id="ARBA00074189"/>
    </source>
</evidence>
<dbReference type="InterPro" id="IPR036897">
    <property type="entry name" value="CarbamoylP_synth_lsu_oligo_sf"/>
</dbReference>
<evidence type="ECO:0000256" key="14">
    <source>
        <dbReference type="ARBA" id="ARBA00047359"/>
    </source>
</evidence>
<dbReference type="Gene3D" id="3.30.470.20">
    <property type="entry name" value="ATP-grasp fold, B domain"/>
    <property type="match status" value="2"/>
</dbReference>
<protein>
    <recommendedName>
        <fullName evidence="16">Carbamoyl phosphate synthase arginine-specific large chain</fullName>
        <ecNumber evidence="13">6.3.4.16</ecNumber>
        <ecNumber evidence="3">6.3.5.5</ecNumber>
    </recommendedName>
</protein>
<keyword evidence="12" id="KW-0464">Manganese</keyword>
<dbReference type="Gene3D" id="3.30.1490.20">
    <property type="entry name" value="ATP-grasp fold, A domain"/>
    <property type="match status" value="1"/>
</dbReference>
<dbReference type="Gene3D" id="3.40.50.880">
    <property type="match status" value="1"/>
</dbReference>
<dbReference type="SMART" id="SM01097">
    <property type="entry name" value="CPSase_sm_chain"/>
    <property type="match status" value="1"/>
</dbReference>
<evidence type="ECO:0000256" key="2">
    <source>
        <dbReference type="ARBA" id="ARBA00009799"/>
    </source>
</evidence>
<dbReference type="SUPFAM" id="SSF52021">
    <property type="entry name" value="Carbamoyl phosphate synthetase, small subunit N-terminal domain"/>
    <property type="match status" value="1"/>
</dbReference>
<dbReference type="CDD" id="cd01423">
    <property type="entry name" value="MGS_CPS_I_III"/>
    <property type="match status" value="1"/>
</dbReference>
<feature type="domain" description="MGS-like" evidence="19">
    <location>
        <begin position="1515"/>
        <end position="1662"/>
    </location>
</feature>
<dbReference type="SUPFAM" id="SSF48108">
    <property type="entry name" value="Carbamoyl phosphate synthetase, large subunit connection domain"/>
    <property type="match status" value="1"/>
</dbReference>
<evidence type="ECO:0000256" key="6">
    <source>
        <dbReference type="ARBA" id="ARBA00022598"/>
    </source>
</evidence>
<accession>A0A8X7X1X8</accession>
<feature type="non-terminal residue" evidence="20">
    <location>
        <position position="1"/>
    </location>
</feature>
<dbReference type="FunFam" id="3.30.470.20:FF:000026">
    <property type="entry name" value="Carbamoyl-phosphate synthase large chain"/>
    <property type="match status" value="1"/>
</dbReference>
<dbReference type="SMART" id="SM00851">
    <property type="entry name" value="MGS"/>
    <property type="match status" value="1"/>
</dbReference>
<dbReference type="FunFam" id="3.40.50.880:FF:000006">
    <property type="entry name" value="Carbamoyl-phosphate synthase 1, mitochondrial"/>
    <property type="match status" value="1"/>
</dbReference>
<evidence type="ECO:0000256" key="1">
    <source>
        <dbReference type="ARBA" id="ARBA00005077"/>
    </source>
</evidence>
<evidence type="ECO:0000256" key="4">
    <source>
        <dbReference type="ARBA" id="ARBA00022533"/>
    </source>
</evidence>
<dbReference type="InterPro" id="IPR002474">
    <property type="entry name" value="CarbamoylP_synth_ssu_N"/>
</dbReference>
<evidence type="ECO:0000256" key="3">
    <source>
        <dbReference type="ARBA" id="ARBA00012738"/>
    </source>
</evidence>
<dbReference type="PROSITE" id="PS50975">
    <property type="entry name" value="ATP_GRASP"/>
    <property type="match status" value="2"/>
</dbReference>
<dbReference type="InterPro" id="IPR005479">
    <property type="entry name" value="CPAse_ATP-bd"/>
</dbReference>
<keyword evidence="8" id="KW-0479">Metal-binding</keyword>
<dbReference type="GO" id="GO:0004088">
    <property type="term" value="F:carbamoyl-phosphate synthase (glutamine-hydrolyzing) activity"/>
    <property type="evidence" value="ECO:0007669"/>
    <property type="project" value="UniProtKB-EC"/>
</dbReference>
<dbReference type="NCBIfam" id="TIGR01368">
    <property type="entry name" value="CPSaseIIsmall"/>
    <property type="match status" value="1"/>
</dbReference>
<dbReference type="FunFam" id="3.40.50.20:FF:000002">
    <property type="entry name" value="Carbamoyl-phosphate synthase large chain"/>
    <property type="match status" value="1"/>
</dbReference>